<evidence type="ECO:0000259" key="3">
    <source>
        <dbReference type="Pfam" id="PF21787"/>
    </source>
</evidence>
<feature type="domain" description="THAP9-like helix-turn-helix" evidence="2">
    <location>
        <begin position="365"/>
        <end position="443"/>
    </location>
</feature>
<dbReference type="OrthoDB" id="10070386at2759"/>
<feature type="compositionally biased region" description="Low complexity" evidence="1">
    <location>
        <begin position="124"/>
        <end position="135"/>
    </location>
</feature>
<dbReference type="InterPro" id="IPR048365">
    <property type="entry name" value="TNP-like_RNaseH_N"/>
</dbReference>
<dbReference type="Pfam" id="PF12017">
    <property type="entry name" value="Tnp_P_element"/>
    <property type="match status" value="1"/>
</dbReference>
<dbReference type="InterPro" id="IPR021896">
    <property type="entry name" value="THAP9-like_HTH"/>
</dbReference>
<accession>A0A653DGB0</accession>
<feature type="region of interest" description="Disordered" evidence="1">
    <location>
        <begin position="42"/>
        <end position="105"/>
    </location>
</feature>
<evidence type="ECO:0008006" key="6">
    <source>
        <dbReference type="Google" id="ProtNLM"/>
    </source>
</evidence>
<feature type="compositionally biased region" description="Polar residues" evidence="1">
    <location>
        <begin position="213"/>
        <end position="245"/>
    </location>
</feature>
<evidence type="ECO:0000313" key="4">
    <source>
        <dbReference type="EMBL" id="VEN59053.1"/>
    </source>
</evidence>
<evidence type="ECO:0000256" key="1">
    <source>
        <dbReference type="SAM" id="MobiDB-lite"/>
    </source>
</evidence>
<feature type="compositionally biased region" description="Polar residues" evidence="1">
    <location>
        <begin position="254"/>
        <end position="286"/>
    </location>
</feature>
<dbReference type="AlphaFoldDB" id="A0A653DGB0"/>
<protein>
    <recommendedName>
        <fullName evidence="6">THAP-type domain-containing protein</fullName>
    </recommendedName>
</protein>
<feature type="compositionally biased region" description="Polar residues" evidence="1">
    <location>
        <begin position="183"/>
        <end position="204"/>
    </location>
</feature>
<reference evidence="4 5" key="1">
    <citation type="submission" date="2019-01" db="EMBL/GenBank/DDBJ databases">
        <authorList>
            <person name="Sayadi A."/>
        </authorList>
    </citation>
    <scope>NUCLEOTIDE SEQUENCE [LARGE SCALE GENOMIC DNA]</scope>
</reference>
<dbReference type="Proteomes" id="UP000410492">
    <property type="component" value="Unassembled WGS sequence"/>
</dbReference>
<evidence type="ECO:0000259" key="2">
    <source>
        <dbReference type="Pfam" id="PF12017"/>
    </source>
</evidence>
<feature type="region of interest" description="Disordered" evidence="1">
    <location>
        <begin position="183"/>
        <end position="300"/>
    </location>
</feature>
<feature type="compositionally biased region" description="Basic and acidic residues" evidence="1">
    <location>
        <begin position="55"/>
        <end position="65"/>
    </location>
</feature>
<sequence>MLGKENLHITKSSVICSDHFAAESIERNISGRKFLKKDAIPFVTAGPSRQPPPSKDQRPGKRPRLETFNVRDLGEDIYAAGSSKRTTHYDAKLSTSSSTASAPELENLPQSITMKQELATHYDAQSSSSSSTASAPELKNLPQNVTVQHELATQYDPPSSSSSSTGSAPELENLQKQNLFLSQDPQSSETETANDNDSISTISVPQPHEQGSPRASQQKKFLSQDPQSSETETANDNESVSTISVLQPHEKGSATVSQQKKFLSQDPQSSETETANDNESVSTISVLQPHEKGSATVSQQKKRRKLRYFGDCSSDVIKSPKRAKEGWEIAKKTVAMQRKKIRNLQVARKRLKDRIWNLNSLLSYLQEKYGVTESAASIIKASLPDSTAGELFTRILKGRSTKKFSPELRAFAITLNFYSTRAYNYVRETFNHALPHVATITKWFRTIDGGPGFTKQSLDAIKMKVSENDLNNKKTLCNLVMDEMAIMKQVQWTGKKFTGYVDIGTGVDSDEIPEAKEAIVFMVVCVNGHWKIPVGYFFIDGLNGTEKANIVKKLLEFLDETGIIITSLTFDGIPSNISMATTLGADFSDTSNLRTYFFHPKRIHQKIHIF</sequence>
<evidence type="ECO:0000313" key="5">
    <source>
        <dbReference type="Proteomes" id="UP000410492"/>
    </source>
</evidence>
<feature type="domain" description="Transposable element P transposase-like RNase H" evidence="3">
    <location>
        <begin position="450"/>
        <end position="584"/>
    </location>
</feature>
<gene>
    <name evidence="4" type="ORF">CALMAC_LOCUS17217</name>
</gene>
<dbReference type="EMBL" id="CAACVG010011872">
    <property type="protein sequence ID" value="VEN59053.1"/>
    <property type="molecule type" value="Genomic_DNA"/>
</dbReference>
<feature type="region of interest" description="Disordered" evidence="1">
    <location>
        <begin position="120"/>
        <end position="139"/>
    </location>
</feature>
<name>A0A653DGB0_CALMS</name>
<keyword evidence="5" id="KW-1185">Reference proteome</keyword>
<organism evidence="4 5">
    <name type="scientific">Callosobruchus maculatus</name>
    <name type="common">Southern cowpea weevil</name>
    <name type="synonym">Pulse bruchid</name>
    <dbReference type="NCBI Taxonomy" id="64391"/>
    <lineage>
        <taxon>Eukaryota</taxon>
        <taxon>Metazoa</taxon>
        <taxon>Ecdysozoa</taxon>
        <taxon>Arthropoda</taxon>
        <taxon>Hexapoda</taxon>
        <taxon>Insecta</taxon>
        <taxon>Pterygota</taxon>
        <taxon>Neoptera</taxon>
        <taxon>Endopterygota</taxon>
        <taxon>Coleoptera</taxon>
        <taxon>Polyphaga</taxon>
        <taxon>Cucujiformia</taxon>
        <taxon>Chrysomeloidea</taxon>
        <taxon>Chrysomelidae</taxon>
        <taxon>Bruchinae</taxon>
        <taxon>Bruchini</taxon>
        <taxon>Callosobruchus</taxon>
    </lineage>
</organism>
<proteinExistence type="predicted"/>
<dbReference type="Pfam" id="PF21787">
    <property type="entry name" value="TNP-like_RNaseH_N"/>
    <property type="match status" value="1"/>
</dbReference>